<organism evidence="1 2">
    <name type="scientific">Microbacterium mitrae</name>
    <dbReference type="NCBI Taxonomy" id="664640"/>
    <lineage>
        <taxon>Bacteria</taxon>
        <taxon>Bacillati</taxon>
        <taxon>Actinomycetota</taxon>
        <taxon>Actinomycetes</taxon>
        <taxon>Micrococcales</taxon>
        <taxon>Microbacteriaceae</taxon>
        <taxon>Microbacterium</taxon>
    </lineage>
</organism>
<evidence type="ECO:0000313" key="2">
    <source>
        <dbReference type="Proteomes" id="UP000321196"/>
    </source>
</evidence>
<dbReference type="Proteomes" id="UP000321196">
    <property type="component" value="Unassembled WGS sequence"/>
</dbReference>
<evidence type="ECO:0000313" key="1">
    <source>
        <dbReference type="EMBL" id="TXK05820.1"/>
    </source>
</evidence>
<keyword evidence="2" id="KW-1185">Reference proteome</keyword>
<dbReference type="RefSeq" id="WP_147824630.1">
    <property type="nucleotide sequence ID" value="NZ_BAAARG010000001.1"/>
</dbReference>
<gene>
    <name evidence="1" type="ORF">FVP60_02200</name>
</gene>
<dbReference type="AlphaFoldDB" id="A0A5C8HNV3"/>
<dbReference type="EMBL" id="VRSW01000001">
    <property type="protein sequence ID" value="TXK05820.1"/>
    <property type="molecule type" value="Genomic_DNA"/>
</dbReference>
<sequence length="165" mass="17565">MLMRAWLRTHLSLIWVAVGVAIGAVGFGVVMPAVVASLNAQPIAVIEGREATGAELYQTLVAMGEAPESADLSGRLFEGPDGIFLSAEYSDSGFDCLYRVAGDRIDFAACVPRGWSHLATVPLTEFTLDDDLVARAERMGATGILLVVHDARMEVWPVGPNLPAP</sequence>
<comment type="caution">
    <text evidence="1">The sequence shown here is derived from an EMBL/GenBank/DDBJ whole genome shotgun (WGS) entry which is preliminary data.</text>
</comment>
<name>A0A5C8HNV3_9MICO</name>
<proteinExistence type="predicted"/>
<protein>
    <submittedName>
        <fullName evidence="1">Uncharacterized protein</fullName>
    </submittedName>
</protein>
<accession>A0A5C8HNV3</accession>
<reference evidence="1 2" key="1">
    <citation type="submission" date="2019-08" db="EMBL/GenBank/DDBJ databases">
        <authorList>
            <person name="Dong K."/>
        </authorList>
    </citation>
    <scope>NUCLEOTIDE SEQUENCE [LARGE SCALE GENOMIC DNA]</scope>
    <source>
        <strain evidence="1 2">M4-8</strain>
    </source>
</reference>